<gene>
    <name evidence="2" type="ORF">S01H1_68415</name>
</gene>
<sequence length="100" mass="10365">MGLAAMIIGIVAVVLGIIPGCGLVFGLPPAIVGLILGIVDVKKKSKAKQPKGMGMAGVVLNAVAIVFIILWTLVFATATVVTRPMIEDINVPSIERSIDE</sequence>
<evidence type="ECO:0000313" key="2">
    <source>
        <dbReference type="EMBL" id="GAG31945.1"/>
    </source>
</evidence>
<evidence type="ECO:0008006" key="3">
    <source>
        <dbReference type="Google" id="ProtNLM"/>
    </source>
</evidence>
<feature type="transmembrane region" description="Helical" evidence="1">
    <location>
        <begin position="6"/>
        <end position="39"/>
    </location>
</feature>
<organism evidence="2">
    <name type="scientific">marine sediment metagenome</name>
    <dbReference type="NCBI Taxonomy" id="412755"/>
    <lineage>
        <taxon>unclassified sequences</taxon>
        <taxon>metagenomes</taxon>
        <taxon>ecological metagenomes</taxon>
    </lineage>
</organism>
<keyword evidence="1" id="KW-0472">Membrane</keyword>
<comment type="caution">
    <text evidence="2">The sequence shown here is derived from an EMBL/GenBank/DDBJ whole genome shotgun (WGS) entry which is preliminary data.</text>
</comment>
<accession>X0WMV6</accession>
<evidence type="ECO:0000256" key="1">
    <source>
        <dbReference type="SAM" id="Phobius"/>
    </source>
</evidence>
<protein>
    <recommendedName>
        <fullName evidence="3">DUF4190 domain-containing protein</fullName>
    </recommendedName>
</protein>
<dbReference type="EMBL" id="BARS01045371">
    <property type="protein sequence ID" value="GAG31945.1"/>
    <property type="molecule type" value="Genomic_DNA"/>
</dbReference>
<dbReference type="AlphaFoldDB" id="X0WMV6"/>
<keyword evidence="1" id="KW-0812">Transmembrane</keyword>
<keyword evidence="1" id="KW-1133">Transmembrane helix</keyword>
<reference evidence="2" key="1">
    <citation type="journal article" date="2014" name="Front. Microbiol.">
        <title>High frequency of phylogenetically diverse reductive dehalogenase-homologous genes in deep subseafloor sedimentary metagenomes.</title>
        <authorList>
            <person name="Kawai M."/>
            <person name="Futagami T."/>
            <person name="Toyoda A."/>
            <person name="Takaki Y."/>
            <person name="Nishi S."/>
            <person name="Hori S."/>
            <person name="Arai W."/>
            <person name="Tsubouchi T."/>
            <person name="Morono Y."/>
            <person name="Uchiyama I."/>
            <person name="Ito T."/>
            <person name="Fujiyama A."/>
            <person name="Inagaki F."/>
            <person name="Takami H."/>
        </authorList>
    </citation>
    <scope>NUCLEOTIDE SEQUENCE</scope>
    <source>
        <strain evidence="2">Expedition CK06-06</strain>
    </source>
</reference>
<name>X0WMV6_9ZZZZ</name>
<proteinExistence type="predicted"/>
<feature type="transmembrane region" description="Helical" evidence="1">
    <location>
        <begin position="59"/>
        <end position="81"/>
    </location>
</feature>